<evidence type="ECO:0000256" key="1">
    <source>
        <dbReference type="SAM" id="Phobius"/>
    </source>
</evidence>
<feature type="transmembrane region" description="Helical" evidence="1">
    <location>
        <begin position="30"/>
        <end position="53"/>
    </location>
</feature>
<sequence>MAPPSAHPVIYHPFAKRSSYGGVERMTDGWTIATAIGTVLAAASAAAGLWVTVYTFRRTVAIKVNDDLSKQALECLRIAYDVLTESGREIPPPQSRINWLTSARQIVRFQQLRDQLQGTARTIVDESEVIYRHRFYMALRGVEQAYGYFDIPPGAAAVNSDNAIQPKSAAIVIGFSQWPVNLDDPLDAISFNQISKERGAFVFRHRAFKDVFMTELNNEHTRKARVGKKSGRSRA</sequence>
<keyword evidence="3" id="KW-1185">Reference proteome</keyword>
<dbReference type="EMBL" id="CADIKR010000002">
    <property type="protein sequence ID" value="CAB3844433.1"/>
    <property type="molecule type" value="Genomic_DNA"/>
</dbReference>
<organism evidence="2 3">
    <name type="scientific">Achromobacter mucicolens</name>
    <dbReference type="NCBI Taxonomy" id="1389922"/>
    <lineage>
        <taxon>Bacteria</taxon>
        <taxon>Pseudomonadati</taxon>
        <taxon>Pseudomonadota</taxon>
        <taxon>Betaproteobacteria</taxon>
        <taxon>Burkholderiales</taxon>
        <taxon>Alcaligenaceae</taxon>
        <taxon>Achromobacter</taxon>
    </lineage>
</organism>
<evidence type="ECO:0000313" key="2">
    <source>
        <dbReference type="EMBL" id="CAB3844433.1"/>
    </source>
</evidence>
<keyword evidence="1" id="KW-1133">Transmembrane helix</keyword>
<name>A0ABM8LAE7_9BURK</name>
<protein>
    <submittedName>
        <fullName evidence="2">Uncharacterized protein</fullName>
    </submittedName>
</protein>
<gene>
    <name evidence="2" type="ORF">LMG3415_01590</name>
</gene>
<dbReference type="Proteomes" id="UP000507140">
    <property type="component" value="Unassembled WGS sequence"/>
</dbReference>
<reference evidence="2 3" key="1">
    <citation type="submission" date="2020-04" db="EMBL/GenBank/DDBJ databases">
        <authorList>
            <person name="De Canck E."/>
        </authorList>
    </citation>
    <scope>NUCLEOTIDE SEQUENCE [LARGE SCALE GENOMIC DNA]</scope>
    <source>
        <strain evidence="2 3">LMG 3415</strain>
    </source>
</reference>
<proteinExistence type="predicted"/>
<keyword evidence="1" id="KW-0812">Transmembrane</keyword>
<keyword evidence="1" id="KW-0472">Membrane</keyword>
<accession>A0ABM8LAE7</accession>
<comment type="caution">
    <text evidence="2">The sequence shown here is derived from an EMBL/GenBank/DDBJ whole genome shotgun (WGS) entry which is preliminary data.</text>
</comment>
<evidence type="ECO:0000313" key="3">
    <source>
        <dbReference type="Proteomes" id="UP000507140"/>
    </source>
</evidence>